<dbReference type="Proteomes" id="UP000677228">
    <property type="component" value="Unassembled WGS sequence"/>
</dbReference>
<proteinExistence type="predicted"/>
<evidence type="ECO:0000259" key="1">
    <source>
        <dbReference type="PROSITE" id="PS50835"/>
    </source>
</evidence>
<dbReference type="EMBL" id="CAJNOK010001100">
    <property type="protein sequence ID" value="CAF0793563.1"/>
    <property type="molecule type" value="Genomic_DNA"/>
</dbReference>
<comment type="caution">
    <text evidence="2">The sequence shown here is derived from an EMBL/GenBank/DDBJ whole genome shotgun (WGS) entry which is preliminary data.</text>
</comment>
<gene>
    <name evidence="2" type="ORF">OVA965_LOCUS4265</name>
    <name evidence="3" type="ORF">TMI583_LOCUS4271</name>
</gene>
<evidence type="ECO:0000313" key="3">
    <source>
        <dbReference type="EMBL" id="CAF3576541.1"/>
    </source>
</evidence>
<dbReference type="PANTHER" id="PTHR11130:SF0">
    <property type="entry name" value="GLUTATHIONE SYNTHETASE"/>
    <property type="match status" value="1"/>
</dbReference>
<dbReference type="GO" id="GO:0005524">
    <property type="term" value="F:ATP binding"/>
    <property type="evidence" value="ECO:0007669"/>
    <property type="project" value="InterPro"/>
</dbReference>
<dbReference type="Gene3D" id="2.60.40.10">
    <property type="entry name" value="Immunoglobulins"/>
    <property type="match status" value="1"/>
</dbReference>
<reference evidence="2" key="1">
    <citation type="submission" date="2021-02" db="EMBL/GenBank/DDBJ databases">
        <authorList>
            <person name="Nowell W R."/>
        </authorList>
    </citation>
    <scope>NUCLEOTIDE SEQUENCE</scope>
</reference>
<organism evidence="2 4">
    <name type="scientific">Didymodactylos carnosus</name>
    <dbReference type="NCBI Taxonomy" id="1234261"/>
    <lineage>
        <taxon>Eukaryota</taxon>
        <taxon>Metazoa</taxon>
        <taxon>Spiralia</taxon>
        <taxon>Gnathifera</taxon>
        <taxon>Rotifera</taxon>
        <taxon>Eurotatoria</taxon>
        <taxon>Bdelloidea</taxon>
        <taxon>Philodinida</taxon>
        <taxon>Philodinidae</taxon>
        <taxon>Didymodactylos</taxon>
    </lineage>
</organism>
<dbReference type="Proteomes" id="UP000682733">
    <property type="component" value="Unassembled WGS sequence"/>
</dbReference>
<dbReference type="Gene3D" id="3.30.470.20">
    <property type="entry name" value="ATP-grasp fold, B domain"/>
    <property type="match status" value="1"/>
</dbReference>
<dbReference type="GO" id="GO:0005829">
    <property type="term" value="C:cytosol"/>
    <property type="evidence" value="ECO:0007669"/>
    <property type="project" value="TreeGrafter"/>
</dbReference>
<name>A0A8S2CSM6_9BILA</name>
<dbReference type="PANTHER" id="PTHR11130">
    <property type="entry name" value="GLUTATHIONE SYNTHETASE"/>
    <property type="match status" value="1"/>
</dbReference>
<dbReference type="InterPro" id="IPR007110">
    <property type="entry name" value="Ig-like_dom"/>
</dbReference>
<dbReference type="SUPFAM" id="SSF48726">
    <property type="entry name" value="Immunoglobulin"/>
    <property type="match status" value="1"/>
</dbReference>
<feature type="domain" description="Ig-like" evidence="1">
    <location>
        <begin position="133"/>
        <end position="230"/>
    </location>
</feature>
<dbReference type="InterPro" id="IPR013783">
    <property type="entry name" value="Ig-like_fold"/>
</dbReference>
<evidence type="ECO:0000313" key="4">
    <source>
        <dbReference type="Proteomes" id="UP000677228"/>
    </source>
</evidence>
<accession>A0A8S2CSM6</accession>
<dbReference type="Pfam" id="PF03917">
    <property type="entry name" value="GSH_synth_ATP"/>
    <property type="match status" value="1"/>
</dbReference>
<protein>
    <recommendedName>
        <fullName evidence="1">Ig-like domain-containing protein</fullName>
    </recommendedName>
</protein>
<dbReference type="AlphaFoldDB" id="A0A8S2CSM6"/>
<sequence length="263" mass="29731">MPYRISGRNWKKLSLDHEKRIPLKDGQNDLLLSDKKVQLSNYIAMEKIVPPVSRNCLIKPNDKHLINAHVINEIGIYGTTVSDMTTNKIYLNEVCGYLCRTKTPDTNEGGVSTGFSVLDCLDLNEKSLNIDPPQIQIPADAIDKAYSIELHCILTDNNHRRLHEIHWFHNNKPIISSLSTTKSQNAPPHATITNNITRQSYVSTLYYTGLTPTVIGSYACEYKKLKKHVRVELEPVPSVILRTSSIKSFPVWVDGLYNTKCIS</sequence>
<dbReference type="SUPFAM" id="SSF56059">
    <property type="entry name" value="Glutathione synthetase ATP-binding domain-like"/>
    <property type="match status" value="1"/>
</dbReference>
<dbReference type="GO" id="GO:0004363">
    <property type="term" value="F:glutathione synthase activity"/>
    <property type="evidence" value="ECO:0007669"/>
    <property type="project" value="InterPro"/>
</dbReference>
<dbReference type="GO" id="GO:0043295">
    <property type="term" value="F:glutathione binding"/>
    <property type="evidence" value="ECO:0007669"/>
    <property type="project" value="TreeGrafter"/>
</dbReference>
<evidence type="ECO:0000313" key="2">
    <source>
        <dbReference type="EMBL" id="CAF0793563.1"/>
    </source>
</evidence>
<dbReference type="PROSITE" id="PS50835">
    <property type="entry name" value="IG_LIKE"/>
    <property type="match status" value="1"/>
</dbReference>
<dbReference type="InterPro" id="IPR005615">
    <property type="entry name" value="Glutathione_synthase"/>
</dbReference>
<dbReference type="EMBL" id="CAJOBA010001101">
    <property type="protein sequence ID" value="CAF3576541.1"/>
    <property type="molecule type" value="Genomic_DNA"/>
</dbReference>
<dbReference type="InterPro" id="IPR036179">
    <property type="entry name" value="Ig-like_dom_sf"/>
</dbReference>